<comment type="subunit">
    <text evidence="5">Homodimer; disulfide-linked.</text>
</comment>
<keyword evidence="8" id="KW-0808">Transferase</keyword>
<name>A0A7I8VXT9_9ANNE</name>
<comment type="caution">
    <text evidence="21">The sequence shown here is derived from an EMBL/GenBank/DDBJ whole genome shotgun (WGS) entry which is preliminary data.</text>
</comment>
<keyword evidence="14" id="KW-0472">Membrane</keyword>
<evidence type="ECO:0000256" key="6">
    <source>
        <dbReference type="ARBA" id="ARBA00012557"/>
    </source>
</evidence>
<dbReference type="InterPro" id="IPR026050">
    <property type="entry name" value="C1GALT1/C1GALT1_chp1"/>
</dbReference>
<dbReference type="UniPathway" id="UPA00378"/>
<dbReference type="GO" id="GO:0016263">
    <property type="term" value="F:glycoprotein-N-acetylgalactosamine 3-beta-galactosyltransferase activity"/>
    <property type="evidence" value="ECO:0007669"/>
    <property type="project" value="UniProtKB-EC"/>
</dbReference>
<evidence type="ECO:0000256" key="2">
    <source>
        <dbReference type="ARBA" id="ARBA00004606"/>
    </source>
</evidence>
<dbReference type="Proteomes" id="UP000549394">
    <property type="component" value="Unassembled WGS sequence"/>
</dbReference>
<dbReference type="GO" id="GO:0000166">
    <property type="term" value="F:nucleotide binding"/>
    <property type="evidence" value="ECO:0007669"/>
    <property type="project" value="UniProtKB-KW"/>
</dbReference>
<accession>A0A7I8VXT9</accession>
<evidence type="ECO:0000256" key="19">
    <source>
        <dbReference type="ARBA" id="ARBA00059245"/>
    </source>
</evidence>
<dbReference type="FunFam" id="3.90.550.50:FF:000017">
    <property type="entry name" value="Glycoprotein-N-acetylgalactosamine 3-beta-galactosyltransferase 1"/>
    <property type="match status" value="1"/>
</dbReference>
<evidence type="ECO:0000259" key="20">
    <source>
        <dbReference type="Pfam" id="PF02434"/>
    </source>
</evidence>
<reference evidence="21 22" key="1">
    <citation type="submission" date="2020-08" db="EMBL/GenBank/DDBJ databases">
        <authorList>
            <person name="Hejnol A."/>
        </authorList>
    </citation>
    <scope>NUCLEOTIDE SEQUENCE [LARGE SCALE GENOMIC DNA]</scope>
</reference>
<dbReference type="GO" id="GO:0030145">
    <property type="term" value="F:manganese ion binding"/>
    <property type="evidence" value="ECO:0007669"/>
    <property type="project" value="UniProtKB-ARBA"/>
</dbReference>
<keyword evidence="17" id="KW-0464">Manganese</keyword>
<comment type="subcellular location">
    <subcellularLocation>
        <location evidence="2">Membrane</location>
        <topology evidence="2">Single-pass type II membrane protein</topology>
    </subcellularLocation>
</comment>
<evidence type="ECO:0000256" key="14">
    <source>
        <dbReference type="ARBA" id="ARBA00023136"/>
    </source>
</evidence>
<evidence type="ECO:0000256" key="3">
    <source>
        <dbReference type="ARBA" id="ARBA00004922"/>
    </source>
</evidence>
<keyword evidence="11" id="KW-0547">Nucleotide-binding</keyword>
<feature type="domain" description="Fringe-like glycosyltransferase" evidence="20">
    <location>
        <begin position="32"/>
        <end position="203"/>
    </location>
</feature>
<dbReference type="Pfam" id="PF02434">
    <property type="entry name" value="Fringe"/>
    <property type="match status" value="1"/>
</dbReference>
<comment type="pathway">
    <text evidence="3">Protein modification; protein glycosylation.</text>
</comment>
<keyword evidence="9" id="KW-0812">Transmembrane</keyword>
<dbReference type="PANTHER" id="PTHR23033:SF14">
    <property type="entry name" value="GLYCOPROTEIN-N-ACETYLGALACTOSAMINE 3-BETA-GALACTOSYLTRANSFERASE 1-RELATED"/>
    <property type="match status" value="1"/>
</dbReference>
<comment type="function">
    <text evidence="19">Glycosyltransferase that generates the core 1 O-glycan Gal-beta1-3GalNAc-alpha1-Ser/Thr (T antigen), which is a precursor for many extended O-glycans in glycoproteins.</text>
</comment>
<comment type="similarity">
    <text evidence="4">Belongs to the glycosyltransferase 31 family. Beta3-Gal-T subfamily.</text>
</comment>
<keyword evidence="16" id="KW-0325">Glycoprotein</keyword>
<evidence type="ECO:0000256" key="16">
    <source>
        <dbReference type="ARBA" id="ARBA00023180"/>
    </source>
</evidence>
<organism evidence="21 22">
    <name type="scientific">Dimorphilus gyrociliatus</name>
    <dbReference type="NCBI Taxonomy" id="2664684"/>
    <lineage>
        <taxon>Eukaryota</taxon>
        <taxon>Metazoa</taxon>
        <taxon>Spiralia</taxon>
        <taxon>Lophotrochozoa</taxon>
        <taxon>Annelida</taxon>
        <taxon>Polychaeta</taxon>
        <taxon>Polychaeta incertae sedis</taxon>
        <taxon>Dinophilidae</taxon>
        <taxon>Dimorphilus</taxon>
    </lineage>
</organism>
<dbReference type="GO" id="GO:0016020">
    <property type="term" value="C:membrane"/>
    <property type="evidence" value="ECO:0007669"/>
    <property type="project" value="UniProtKB-SubCell"/>
</dbReference>
<keyword evidence="22" id="KW-1185">Reference proteome</keyword>
<evidence type="ECO:0000256" key="18">
    <source>
        <dbReference type="ARBA" id="ARBA00040898"/>
    </source>
</evidence>
<evidence type="ECO:0000313" key="21">
    <source>
        <dbReference type="EMBL" id="CAD5121054.1"/>
    </source>
</evidence>
<dbReference type="AlphaFoldDB" id="A0A7I8VXT9"/>
<dbReference type="EC" id="2.4.1.122" evidence="6"/>
<evidence type="ECO:0000256" key="8">
    <source>
        <dbReference type="ARBA" id="ARBA00022679"/>
    </source>
</evidence>
<keyword evidence="13" id="KW-1133">Transmembrane helix</keyword>
<keyword evidence="10" id="KW-0479">Metal-binding</keyword>
<proteinExistence type="inferred from homology"/>
<dbReference type="OrthoDB" id="414175at2759"/>
<evidence type="ECO:0000256" key="10">
    <source>
        <dbReference type="ARBA" id="ARBA00022723"/>
    </source>
</evidence>
<evidence type="ECO:0000256" key="15">
    <source>
        <dbReference type="ARBA" id="ARBA00023157"/>
    </source>
</evidence>
<keyword evidence="7" id="KW-0328">Glycosyltransferase</keyword>
<dbReference type="EMBL" id="CAJFCJ010000013">
    <property type="protein sequence ID" value="CAD5121054.1"/>
    <property type="molecule type" value="Genomic_DNA"/>
</dbReference>
<evidence type="ECO:0000256" key="9">
    <source>
        <dbReference type="ARBA" id="ARBA00022692"/>
    </source>
</evidence>
<gene>
    <name evidence="21" type="ORF">DGYR_LOCUS9052</name>
</gene>
<evidence type="ECO:0000256" key="11">
    <source>
        <dbReference type="ARBA" id="ARBA00022741"/>
    </source>
</evidence>
<evidence type="ECO:0000256" key="13">
    <source>
        <dbReference type="ARBA" id="ARBA00022989"/>
    </source>
</evidence>
<evidence type="ECO:0000256" key="17">
    <source>
        <dbReference type="ARBA" id="ARBA00023211"/>
    </source>
</evidence>
<protein>
    <recommendedName>
        <fullName evidence="18">Glycoprotein-N-acetylgalactosamine 3-beta-galactosyltransferase 1</fullName>
        <ecNumber evidence="6">2.4.1.122</ecNumber>
    </recommendedName>
</protein>
<keyword evidence="12" id="KW-0735">Signal-anchor</keyword>
<dbReference type="PANTHER" id="PTHR23033">
    <property type="entry name" value="BETA1,3-GALACTOSYLTRANSFERASE"/>
    <property type="match status" value="1"/>
</dbReference>
<evidence type="ECO:0000256" key="7">
    <source>
        <dbReference type="ARBA" id="ARBA00022676"/>
    </source>
</evidence>
<evidence type="ECO:0000313" key="22">
    <source>
        <dbReference type="Proteomes" id="UP000549394"/>
    </source>
</evidence>
<keyword evidence="15" id="KW-1015">Disulfide bond</keyword>
<dbReference type="Gene3D" id="3.90.550.50">
    <property type="match status" value="1"/>
</dbReference>
<evidence type="ECO:0000256" key="4">
    <source>
        <dbReference type="ARBA" id="ARBA00006462"/>
    </source>
</evidence>
<evidence type="ECO:0000256" key="5">
    <source>
        <dbReference type="ARBA" id="ARBA00011748"/>
    </source>
</evidence>
<comment type="cofactor">
    <cofactor evidence="1">
        <name>Mn(2+)</name>
        <dbReference type="ChEBI" id="CHEBI:29035"/>
    </cofactor>
</comment>
<evidence type="ECO:0000256" key="12">
    <source>
        <dbReference type="ARBA" id="ARBA00022968"/>
    </source>
</evidence>
<evidence type="ECO:0000256" key="1">
    <source>
        <dbReference type="ARBA" id="ARBA00001936"/>
    </source>
</evidence>
<sequence>MGPEEVQVWKDAKSHSQAEEELIQNFSQQVRILCWVLTEPKSHKRKAMHVKATWGKRCNKLLFMSSEQDPNLPSIDLGVAEGRNNLWGKTKAAFRYIYKTHLEDADFFLKADDDTYVIVENLRKMLMNKDSQSKIYFGRRFRPFVYQGYTSGGAGYVLTKEAVKAFVEDALPNPLLCRQDNGGPEDVEIGKCLSNVNVKLMDSRDEFGRERFNPFEPQLHLIKGAGNYFTINT</sequence>
<dbReference type="InterPro" id="IPR003378">
    <property type="entry name" value="Fringe-like_glycosylTrfase"/>
</dbReference>